<keyword evidence="3" id="KW-0238">DNA-binding</keyword>
<evidence type="ECO:0000256" key="1">
    <source>
        <dbReference type="ARBA" id="ARBA00023012"/>
    </source>
</evidence>
<protein>
    <submittedName>
        <fullName evidence="7">Response regulator transcription factor</fullName>
    </submittedName>
</protein>
<dbReference type="RefSeq" id="WP_190471488.1">
    <property type="nucleotide sequence ID" value="NZ_JACJSG010000013.1"/>
</dbReference>
<dbReference type="Gene3D" id="3.40.50.2300">
    <property type="match status" value="1"/>
</dbReference>
<evidence type="ECO:0000256" key="5">
    <source>
        <dbReference type="PROSITE-ProRule" id="PRU00169"/>
    </source>
</evidence>
<dbReference type="SUPFAM" id="SSF52172">
    <property type="entry name" value="CheY-like"/>
    <property type="match status" value="1"/>
</dbReference>
<proteinExistence type="predicted"/>
<dbReference type="InterPro" id="IPR011006">
    <property type="entry name" value="CheY-like_superfamily"/>
</dbReference>
<sequence length="129" mass="14979">MTHILVIEDEVKLARFLELELNYQGYEVSVAYDELTAMIATQKLRLDLIILDWMMPTLSHWEICHNLRSHAHNVPIILLATKEKLSDNYVEVGADDFVCKPFDIEELLVKVYTHLHRTQQVDAIDKSTT</sequence>
<keyword evidence="5" id="KW-0597">Phosphoprotein</keyword>
<dbReference type="PANTHER" id="PTHR48111:SF22">
    <property type="entry name" value="REGULATOR OF RPOS"/>
    <property type="match status" value="1"/>
</dbReference>
<comment type="caution">
    <text evidence="7">The sequence shown here is derived from an EMBL/GenBank/DDBJ whole genome shotgun (WGS) entry which is preliminary data.</text>
</comment>
<keyword evidence="8" id="KW-1185">Reference proteome</keyword>
<dbReference type="PROSITE" id="PS50110">
    <property type="entry name" value="RESPONSE_REGULATORY"/>
    <property type="match status" value="1"/>
</dbReference>
<feature type="modified residue" description="4-aspartylphosphate" evidence="5">
    <location>
        <position position="52"/>
    </location>
</feature>
<keyword evidence="2" id="KW-0805">Transcription regulation</keyword>
<dbReference type="SMART" id="SM00448">
    <property type="entry name" value="REC"/>
    <property type="match status" value="1"/>
</dbReference>
<organism evidence="7 8">
    <name type="scientific">Anabaena azotica FACHB-119</name>
    <dbReference type="NCBI Taxonomy" id="947527"/>
    <lineage>
        <taxon>Bacteria</taxon>
        <taxon>Bacillati</taxon>
        <taxon>Cyanobacteriota</taxon>
        <taxon>Cyanophyceae</taxon>
        <taxon>Nostocales</taxon>
        <taxon>Nostocaceae</taxon>
        <taxon>Anabaena</taxon>
        <taxon>Anabaena azotica</taxon>
    </lineage>
</organism>
<dbReference type="InterPro" id="IPR039420">
    <property type="entry name" value="WalR-like"/>
</dbReference>
<evidence type="ECO:0000313" key="8">
    <source>
        <dbReference type="Proteomes" id="UP000661112"/>
    </source>
</evidence>
<dbReference type="CDD" id="cd17574">
    <property type="entry name" value="REC_OmpR"/>
    <property type="match status" value="1"/>
</dbReference>
<evidence type="ECO:0000256" key="4">
    <source>
        <dbReference type="ARBA" id="ARBA00023163"/>
    </source>
</evidence>
<dbReference type="InterPro" id="IPR001789">
    <property type="entry name" value="Sig_transdc_resp-reg_receiver"/>
</dbReference>
<evidence type="ECO:0000313" key="7">
    <source>
        <dbReference type="EMBL" id="MBD2501194.1"/>
    </source>
</evidence>
<feature type="domain" description="Response regulatory" evidence="6">
    <location>
        <begin position="3"/>
        <end position="115"/>
    </location>
</feature>
<accession>A0ABR8D1Z5</accession>
<evidence type="ECO:0000259" key="6">
    <source>
        <dbReference type="PROSITE" id="PS50110"/>
    </source>
</evidence>
<gene>
    <name evidence="7" type="ORF">H6G83_11375</name>
</gene>
<evidence type="ECO:0000256" key="2">
    <source>
        <dbReference type="ARBA" id="ARBA00023015"/>
    </source>
</evidence>
<keyword evidence="1" id="KW-0902">Two-component regulatory system</keyword>
<name>A0ABR8D1Z5_9NOST</name>
<dbReference type="EMBL" id="JACJSG010000013">
    <property type="protein sequence ID" value="MBD2501194.1"/>
    <property type="molecule type" value="Genomic_DNA"/>
</dbReference>
<keyword evidence="4" id="KW-0804">Transcription</keyword>
<dbReference type="Pfam" id="PF00072">
    <property type="entry name" value="Response_reg"/>
    <property type="match status" value="1"/>
</dbReference>
<dbReference type="PANTHER" id="PTHR48111">
    <property type="entry name" value="REGULATOR OF RPOS"/>
    <property type="match status" value="1"/>
</dbReference>
<dbReference type="Proteomes" id="UP000661112">
    <property type="component" value="Unassembled WGS sequence"/>
</dbReference>
<evidence type="ECO:0000256" key="3">
    <source>
        <dbReference type="ARBA" id="ARBA00023125"/>
    </source>
</evidence>
<reference evidence="7 8" key="1">
    <citation type="journal article" date="2020" name="ISME J.">
        <title>Comparative genomics reveals insights into cyanobacterial evolution and habitat adaptation.</title>
        <authorList>
            <person name="Chen M.Y."/>
            <person name="Teng W.K."/>
            <person name="Zhao L."/>
            <person name="Hu C.X."/>
            <person name="Zhou Y.K."/>
            <person name="Han B.P."/>
            <person name="Song L.R."/>
            <person name="Shu W.S."/>
        </authorList>
    </citation>
    <scope>NUCLEOTIDE SEQUENCE [LARGE SCALE GENOMIC DNA]</scope>
    <source>
        <strain evidence="7 8">FACHB-119</strain>
    </source>
</reference>